<dbReference type="Proteomes" id="UP000028504">
    <property type="component" value="Chromosome"/>
</dbReference>
<keyword evidence="6" id="KW-1185">Reference proteome</keyword>
<evidence type="ECO:0000256" key="1">
    <source>
        <dbReference type="ARBA" id="ARBA00022729"/>
    </source>
</evidence>
<feature type="region of interest" description="Disordered" evidence="3">
    <location>
        <begin position="1"/>
        <end position="44"/>
    </location>
</feature>
<name>A0ABM5QNJ9_9CORY</name>
<keyword evidence="1" id="KW-0732">Signal</keyword>
<feature type="compositionally biased region" description="Low complexity" evidence="3">
    <location>
        <begin position="1"/>
        <end position="37"/>
    </location>
</feature>
<proteinExistence type="predicted"/>
<evidence type="ECO:0000256" key="3">
    <source>
        <dbReference type="SAM" id="MobiDB-lite"/>
    </source>
</evidence>
<dbReference type="InterPro" id="IPR012674">
    <property type="entry name" value="Calycin"/>
</dbReference>
<evidence type="ECO:0000259" key="4">
    <source>
        <dbReference type="Pfam" id="PF09223"/>
    </source>
</evidence>
<sequence length="207" mass="22709">MALTLTLTGCSSSGDSSAPSSSQAATSAQATSSSTATQDKKASMADWEGAWTSMGSVVDNPEYAADFEKAAKEKGKTTDELKKEFGEVVKADFGGLKITDNMVTFVKDPKSVDNPAEEGYEYKFSDSKEVDHHGKKLSWYIFEATGNAPHKYVMMLPLHGEEALEHFHMRYGDSVDEMFGDLAKDWYPTFYNAKTATHDQIAEEIAE</sequence>
<dbReference type="SUPFAM" id="SSF50814">
    <property type="entry name" value="Lipocalins"/>
    <property type="match status" value="1"/>
</dbReference>
<dbReference type="EMBL" id="CP008944">
    <property type="protein sequence ID" value="AIG64413.1"/>
    <property type="molecule type" value="Genomic_DNA"/>
</dbReference>
<evidence type="ECO:0000313" key="6">
    <source>
        <dbReference type="Proteomes" id="UP000028504"/>
    </source>
</evidence>
<organism evidence="5 6">
    <name type="scientific">Corynebacterium atypicum</name>
    <dbReference type="NCBI Taxonomy" id="191610"/>
    <lineage>
        <taxon>Bacteria</taxon>
        <taxon>Bacillati</taxon>
        <taxon>Actinomycetota</taxon>
        <taxon>Actinomycetes</taxon>
        <taxon>Mycobacteriales</taxon>
        <taxon>Corynebacteriaceae</taxon>
        <taxon>Corynebacterium</taxon>
    </lineage>
</organism>
<dbReference type="Pfam" id="PF09223">
    <property type="entry name" value="ZinT"/>
    <property type="match status" value="1"/>
</dbReference>
<gene>
    <name evidence="5" type="ORF">CATYP_07225</name>
</gene>
<keyword evidence="2" id="KW-0862">Zinc</keyword>
<protein>
    <recommendedName>
        <fullName evidence="4">ZinT domain-containing protein</fullName>
    </recommendedName>
</protein>
<evidence type="ECO:0000256" key="2">
    <source>
        <dbReference type="ARBA" id="ARBA00022833"/>
    </source>
</evidence>
<reference evidence="5 6" key="1">
    <citation type="submission" date="2014-07" db="EMBL/GenBank/DDBJ databases">
        <title>Complete genome sequence of Corynebacterium atypicum DSM 44849: identifiction of the mycolic acid biosynthesis genes.</title>
        <authorList>
            <person name="Tippelt A."/>
            <person name="Mollmann S."/>
            <person name="Albersmeier A."/>
            <person name="Jaenicke S."/>
            <person name="Ruckert C."/>
            <person name="Tauch A."/>
        </authorList>
    </citation>
    <scope>NUCLEOTIDE SEQUENCE [LARGE SCALE GENOMIC DNA]</scope>
    <source>
        <strain evidence="5 6">R2070</strain>
    </source>
</reference>
<dbReference type="Gene3D" id="2.40.128.20">
    <property type="match status" value="1"/>
</dbReference>
<evidence type="ECO:0000313" key="5">
    <source>
        <dbReference type="EMBL" id="AIG64413.1"/>
    </source>
</evidence>
<dbReference type="InterPro" id="IPR015304">
    <property type="entry name" value="ZinT_dom"/>
</dbReference>
<feature type="domain" description="ZinT" evidence="4">
    <location>
        <begin position="38"/>
        <end position="205"/>
    </location>
</feature>
<accession>A0ABM5QNJ9</accession>